<dbReference type="EMBL" id="AP022870">
    <property type="protein sequence ID" value="BCB74633.1"/>
    <property type="molecule type" value="Genomic_DNA"/>
</dbReference>
<dbReference type="AlphaFoldDB" id="A0A6F8XLF3"/>
<evidence type="ECO:0000313" key="3">
    <source>
        <dbReference type="Proteomes" id="UP000502508"/>
    </source>
</evidence>
<feature type="transmembrane region" description="Helical" evidence="1">
    <location>
        <begin position="170"/>
        <end position="192"/>
    </location>
</feature>
<feature type="transmembrane region" description="Helical" evidence="1">
    <location>
        <begin position="132"/>
        <end position="150"/>
    </location>
</feature>
<keyword evidence="1" id="KW-0472">Membrane</keyword>
<sequence length="296" mass="31254">MVARRAPRPANQPGGHATEEQLSRYVTDASAQLMWIEVHLDRCAPCRARLSTLVHERDPGTAGLINRVGERLAAQVAAEAPPAARRRSVGWAARWAAPSALPWLAMSVLTIVISFGFDLLARRSGAANPPLLLLLAPVAPLLAVAASWGPQVDPVHELVATSPRAGLAMVLQRTTAMLAVVLPLLLVLGAVTGTSPARWLLPCVAFTTLTLALGSAVGLPAAAGVLGGGWLVLAVIPAVVTERMPPPMAHRAMPLWALVTVLAAAVVVLRRQAYHTGLAPRPPEAIQNTARYENER</sequence>
<proteinExistence type="predicted"/>
<keyword evidence="3" id="KW-1185">Reference proteome</keyword>
<feature type="transmembrane region" description="Helical" evidence="1">
    <location>
        <begin position="100"/>
        <end position="120"/>
    </location>
</feature>
<dbReference type="Proteomes" id="UP000502508">
    <property type="component" value="Chromosome"/>
</dbReference>
<dbReference type="KEGG" id="pfla:Pflav_010430"/>
<gene>
    <name evidence="2" type="ORF">Pflav_010430</name>
</gene>
<evidence type="ECO:0000256" key="1">
    <source>
        <dbReference type="SAM" id="Phobius"/>
    </source>
</evidence>
<evidence type="ECO:0000313" key="2">
    <source>
        <dbReference type="EMBL" id="BCB74633.1"/>
    </source>
</evidence>
<accession>A0A6F8XLF3</accession>
<dbReference type="RefSeq" id="WP_232070993.1">
    <property type="nucleotide sequence ID" value="NZ_AP022870.1"/>
</dbReference>
<keyword evidence="1" id="KW-0812">Transmembrane</keyword>
<keyword evidence="1" id="KW-1133">Transmembrane helix</keyword>
<reference evidence="2 3" key="2">
    <citation type="submission" date="2020-03" db="EMBL/GenBank/DDBJ databases">
        <authorList>
            <person name="Ichikawa N."/>
            <person name="Kimura A."/>
            <person name="Kitahashi Y."/>
            <person name="Uohara A."/>
        </authorList>
    </citation>
    <scope>NUCLEOTIDE SEQUENCE [LARGE SCALE GENOMIC DNA]</scope>
    <source>
        <strain evidence="2 3">NBRC 107702</strain>
    </source>
</reference>
<organism evidence="2 3">
    <name type="scientific">Phytohabitans flavus</name>
    <dbReference type="NCBI Taxonomy" id="1076124"/>
    <lineage>
        <taxon>Bacteria</taxon>
        <taxon>Bacillati</taxon>
        <taxon>Actinomycetota</taxon>
        <taxon>Actinomycetes</taxon>
        <taxon>Micromonosporales</taxon>
        <taxon>Micromonosporaceae</taxon>
    </lineage>
</organism>
<reference evidence="2 3" key="1">
    <citation type="submission" date="2020-03" db="EMBL/GenBank/DDBJ databases">
        <title>Whole genome shotgun sequence of Phytohabitans flavus NBRC 107702.</title>
        <authorList>
            <person name="Komaki H."/>
            <person name="Tamura T."/>
        </authorList>
    </citation>
    <scope>NUCLEOTIDE SEQUENCE [LARGE SCALE GENOMIC DNA]</scope>
    <source>
        <strain evidence="2 3">NBRC 107702</strain>
    </source>
</reference>
<name>A0A6F8XLF3_9ACTN</name>
<feature type="transmembrane region" description="Helical" evidence="1">
    <location>
        <begin position="252"/>
        <end position="269"/>
    </location>
</feature>
<protein>
    <submittedName>
        <fullName evidence="2">Membrane protein</fullName>
    </submittedName>
</protein>